<protein>
    <recommendedName>
        <fullName evidence="3">RING-type E3 ubiquitin transferase</fullName>
        <ecNumber evidence="3">2.3.2.27</ecNumber>
    </recommendedName>
</protein>
<dbReference type="CDD" id="cd16796">
    <property type="entry name" value="RING-H2_RNF13"/>
    <property type="match status" value="1"/>
</dbReference>
<evidence type="ECO:0000256" key="13">
    <source>
        <dbReference type="ARBA" id="ARBA00046288"/>
    </source>
</evidence>
<feature type="domain" description="RING-type" evidence="17">
    <location>
        <begin position="194"/>
        <end position="236"/>
    </location>
</feature>
<evidence type="ECO:0000313" key="19">
    <source>
        <dbReference type="Proteomes" id="UP001166093"/>
    </source>
</evidence>
<feature type="non-terminal residue" evidence="18">
    <location>
        <position position="336"/>
    </location>
</feature>
<dbReference type="Gene3D" id="3.30.40.10">
    <property type="entry name" value="Zinc/RING finger domain, C3HC4 (zinc finger)"/>
    <property type="match status" value="1"/>
</dbReference>
<feature type="region of interest" description="Disordered" evidence="15">
    <location>
        <begin position="243"/>
        <end position="336"/>
    </location>
</feature>
<dbReference type="Gene3D" id="3.50.30.30">
    <property type="match status" value="1"/>
</dbReference>
<dbReference type="InterPro" id="IPR003137">
    <property type="entry name" value="PA_domain"/>
</dbReference>
<dbReference type="EC" id="2.3.2.27" evidence="3"/>
<evidence type="ECO:0000256" key="4">
    <source>
        <dbReference type="ARBA" id="ARBA00022679"/>
    </source>
</evidence>
<evidence type="ECO:0000256" key="5">
    <source>
        <dbReference type="ARBA" id="ARBA00022692"/>
    </source>
</evidence>
<proteinExistence type="predicted"/>
<evidence type="ECO:0000256" key="7">
    <source>
        <dbReference type="ARBA" id="ARBA00022729"/>
    </source>
</evidence>
<dbReference type="PANTHER" id="PTHR47168">
    <property type="entry name" value="RING ZINC FINGER DOMAIN SUPERFAMILY PROTEIN-RELATED"/>
    <property type="match status" value="1"/>
</dbReference>
<dbReference type="SMART" id="SM00184">
    <property type="entry name" value="RING"/>
    <property type="match status" value="1"/>
</dbReference>
<evidence type="ECO:0000256" key="1">
    <source>
        <dbReference type="ARBA" id="ARBA00000900"/>
    </source>
</evidence>
<evidence type="ECO:0000256" key="9">
    <source>
        <dbReference type="ARBA" id="ARBA00022833"/>
    </source>
</evidence>
<dbReference type="GO" id="GO:0016874">
    <property type="term" value="F:ligase activity"/>
    <property type="evidence" value="ECO:0007669"/>
    <property type="project" value="UniProtKB-KW"/>
</dbReference>
<dbReference type="InterPro" id="IPR051653">
    <property type="entry name" value="E3_ligase_sorting_rcpt"/>
</dbReference>
<feature type="compositionally biased region" description="Acidic residues" evidence="15">
    <location>
        <begin position="299"/>
        <end position="311"/>
    </location>
</feature>
<reference evidence="18" key="1">
    <citation type="journal article" date="2021" name="Cell">
        <title>Tracing the genetic footprints of vertebrate landing in non-teleost ray-finned fishes.</title>
        <authorList>
            <person name="Bi X."/>
            <person name="Wang K."/>
            <person name="Yang L."/>
            <person name="Pan H."/>
            <person name="Jiang H."/>
            <person name="Wei Q."/>
            <person name="Fang M."/>
            <person name="Yu H."/>
            <person name="Zhu C."/>
            <person name="Cai Y."/>
            <person name="He Y."/>
            <person name="Gan X."/>
            <person name="Zeng H."/>
            <person name="Yu D."/>
            <person name="Zhu Y."/>
            <person name="Jiang H."/>
            <person name="Qiu Q."/>
            <person name="Yang H."/>
            <person name="Zhang Y.E."/>
            <person name="Wang W."/>
            <person name="Zhu M."/>
            <person name="He S."/>
            <person name="Zhang G."/>
        </authorList>
    </citation>
    <scope>NUCLEOTIDE SEQUENCE</scope>
    <source>
        <strain evidence="18">Pddl_001</strain>
    </source>
</reference>
<dbReference type="PROSITE" id="PS50089">
    <property type="entry name" value="ZF_RING_2"/>
    <property type="match status" value="1"/>
</dbReference>
<evidence type="ECO:0000256" key="2">
    <source>
        <dbReference type="ARBA" id="ARBA00004906"/>
    </source>
</evidence>
<comment type="caution">
    <text evidence="18">The sequence shown here is derived from an EMBL/GenBank/DDBJ whole genome shotgun (WGS) entry which is preliminary data.</text>
</comment>
<accession>A0ABS2X8P2</accession>
<dbReference type="CDD" id="cd02123">
    <property type="entry name" value="PA_C_RZF_like"/>
    <property type="match status" value="1"/>
</dbReference>
<gene>
    <name evidence="18" type="primary">Rnf13_1</name>
    <name evidence="18" type="ORF">GTO93_0001770</name>
</gene>
<evidence type="ECO:0000256" key="10">
    <source>
        <dbReference type="ARBA" id="ARBA00022989"/>
    </source>
</evidence>
<dbReference type="Pfam" id="PF02225">
    <property type="entry name" value="PA"/>
    <property type="match status" value="1"/>
</dbReference>
<organism evidence="18 19">
    <name type="scientific">Polyodon spathula</name>
    <name type="common">North American paddlefish</name>
    <name type="synonym">Squalus spathula</name>
    <dbReference type="NCBI Taxonomy" id="7913"/>
    <lineage>
        <taxon>Eukaryota</taxon>
        <taxon>Metazoa</taxon>
        <taxon>Chordata</taxon>
        <taxon>Craniata</taxon>
        <taxon>Vertebrata</taxon>
        <taxon>Euteleostomi</taxon>
        <taxon>Actinopterygii</taxon>
        <taxon>Chondrostei</taxon>
        <taxon>Acipenseriformes</taxon>
        <taxon>Polyodontidae</taxon>
        <taxon>Polyodon</taxon>
    </lineage>
</organism>
<sequence length="336" mass="37233">MMFDDLPALFGNQLPKDGLKGFLVDARPANACSPIEGPPASNNSSKFVVLIRRYDCNFDVKVLHAQQAGYSAALVHNVDSNRLLNMGYSDEETVRQIEIPSLFIGASASESLLELYMYDKGGHLLLLPDFSFPLGFYLIPFTGVVGIVVIVMFTIMIVRCVQYQKRTWRHRLTKSQLKKIPVHKYKKGDEYDVCAICLDEYEEGDKLRILPCSHAYHCKCVDPWLTQTKKTCPVCKQRVVRTAEDSESDSGSEGGESERTPLLGPPSPASTDRPQGQAFGSMGESASLDPPEESYYTFENEEQDSESEESLGEAPLLSAEQHTIQAHSAATGPVRV</sequence>
<dbReference type="InterPro" id="IPR044744">
    <property type="entry name" value="ZNRF4/RNF13/RNF167_PA"/>
</dbReference>
<keyword evidence="6" id="KW-0479">Metal-binding</keyword>
<evidence type="ECO:0000256" key="8">
    <source>
        <dbReference type="ARBA" id="ARBA00022771"/>
    </source>
</evidence>
<feature type="non-terminal residue" evidence="18">
    <location>
        <position position="1"/>
    </location>
</feature>
<keyword evidence="10 16" id="KW-1133">Transmembrane helix</keyword>
<evidence type="ECO:0000256" key="14">
    <source>
        <dbReference type="PROSITE-ProRule" id="PRU00175"/>
    </source>
</evidence>
<evidence type="ECO:0000256" key="11">
    <source>
        <dbReference type="ARBA" id="ARBA00023136"/>
    </source>
</evidence>
<comment type="subcellular location">
    <subcellularLocation>
        <location evidence="13">Endomembrane system</location>
        <topology evidence="13">Single-pass type I membrane protein</topology>
    </subcellularLocation>
</comment>
<keyword evidence="11 16" id="KW-0472">Membrane</keyword>
<dbReference type="Proteomes" id="UP001166093">
    <property type="component" value="Unassembled WGS sequence"/>
</dbReference>
<dbReference type="InterPro" id="IPR046450">
    <property type="entry name" value="PA_dom_sf"/>
</dbReference>
<evidence type="ECO:0000256" key="15">
    <source>
        <dbReference type="SAM" id="MobiDB-lite"/>
    </source>
</evidence>
<keyword evidence="18" id="KW-0436">Ligase</keyword>
<comment type="catalytic activity">
    <reaction evidence="1">
        <text>S-ubiquitinyl-[E2 ubiquitin-conjugating enzyme]-L-cysteine + [acceptor protein]-L-lysine = [E2 ubiquitin-conjugating enzyme]-L-cysteine + N(6)-ubiquitinyl-[acceptor protein]-L-lysine.</text>
        <dbReference type="EC" id="2.3.2.27"/>
    </reaction>
</comment>
<dbReference type="PANTHER" id="PTHR47168:SF1">
    <property type="entry name" value="OS02G0798600 PROTEIN"/>
    <property type="match status" value="1"/>
</dbReference>
<keyword evidence="7" id="KW-0732">Signal</keyword>
<evidence type="ECO:0000256" key="12">
    <source>
        <dbReference type="ARBA" id="ARBA00023180"/>
    </source>
</evidence>
<feature type="transmembrane region" description="Helical" evidence="16">
    <location>
        <begin position="134"/>
        <end position="161"/>
    </location>
</feature>
<dbReference type="EMBL" id="JAAWVQ010002932">
    <property type="protein sequence ID" value="MBN3270575.1"/>
    <property type="molecule type" value="Genomic_DNA"/>
</dbReference>
<dbReference type="SUPFAM" id="SSF52025">
    <property type="entry name" value="PA domain"/>
    <property type="match status" value="1"/>
</dbReference>
<evidence type="ECO:0000259" key="17">
    <source>
        <dbReference type="PROSITE" id="PS50089"/>
    </source>
</evidence>
<evidence type="ECO:0000256" key="3">
    <source>
        <dbReference type="ARBA" id="ARBA00012483"/>
    </source>
</evidence>
<evidence type="ECO:0000256" key="16">
    <source>
        <dbReference type="SAM" id="Phobius"/>
    </source>
</evidence>
<evidence type="ECO:0000313" key="18">
    <source>
        <dbReference type="EMBL" id="MBN3270575.1"/>
    </source>
</evidence>
<keyword evidence="5 16" id="KW-0812">Transmembrane</keyword>
<dbReference type="InterPro" id="IPR013083">
    <property type="entry name" value="Znf_RING/FYVE/PHD"/>
</dbReference>
<name>A0ABS2X8P2_POLSP</name>
<comment type="pathway">
    <text evidence="2">Protein modification; protein ubiquitination.</text>
</comment>
<keyword evidence="12" id="KW-0325">Glycoprotein</keyword>
<keyword evidence="9" id="KW-0862">Zinc</keyword>
<evidence type="ECO:0000256" key="6">
    <source>
        <dbReference type="ARBA" id="ARBA00022723"/>
    </source>
</evidence>
<keyword evidence="8 14" id="KW-0863">Zinc-finger</keyword>
<dbReference type="SUPFAM" id="SSF57850">
    <property type="entry name" value="RING/U-box"/>
    <property type="match status" value="1"/>
</dbReference>
<dbReference type="Pfam" id="PF13639">
    <property type="entry name" value="zf-RING_2"/>
    <property type="match status" value="1"/>
</dbReference>
<keyword evidence="4" id="KW-0808">Transferase</keyword>
<dbReference type="InterPro" id="IPR001841">
    <property type="entry name" value="Znf_RING"/>
</dbReference>
<keyword evidence="19" id="KW-1185">Reference proteome</keyword>